<evidence type="ECO:0000313" key="3">
    <source>
        <dbReference type="EMBL" id="GIT95894.1"/>
    </source>
</evidence>
<feature type="domain" description="LysM" evidence="2">
    <location>
        <begin position="416"/>
        <end position="465"/>
    </location>
</feature>
<proteinExistence type="predicted"/>
<dbReference type="Pfam" id="PF01476">
    <property type="entry name" value="LysM"/>
    <property type="match status" value="1"/>
</dbReference>
<evidence type="ECO:0000256" key="1">
    <source>
        <dbReference type="SAM" id="MobiDB-lite"/>
    </source>
</evidence>
<dbReference type="InterPro" id="IPR052196">
    <property type="entry name" value="Bact_Kbp"/>
</dbReference>
<dbReference type="InterPro" id="IPR013783">
    <property type="entry name" value="Ig-like_fold"/>
</dbReference>
<feature type="region of interest" description="Disordered" evidence="1">
    <location>
        <begin position="182"/>
        <end position="275"/>
    </location>
</feature>
<dbReference type="PANTHER" id="PTHR34700:SF4">
    <property type="entry name" value="PHAGE-LIKE ELEMENT PBSX PROTEIN XKDP"/>
    <property type="match status" value="1"/>
</dbReference>
<comment type="caution">
    <text evidence="3">The sequence shown here is derived from an EMBL/GenBank/DDBJ whole genome shotgun (WGS) entry which is preliminary data.</text>
</comment>
<protein>
    <submittedName>
        <fullName evidence="3">Peptidoglycan-binding protein LysM</fullName>
    </submittedName>
</protein>
<keyword evidence="4" id="KW-1185">Reference proteome</keyword>
<dbReference type="PANTHER" id="PTHR34700">
    <property type="entry name" value="POTASSIUM BINDING PROTEIN KBP"/>
    <property type="match status" value="1"/>
</dbReference>
<gene>
    <name evidence="3" type="ORF">JANAI62_25170</name>
</gene>
<dbReference type="InterPro" id="IPR018392">
    <property type="entry name" value="LysM"/>
</dbReference>
<organism evidence="3 4">
    <name type="scientific">Jannaschia pagri</name>
    <dbReference type="NCBI Taxonomy" id="2829797"/>
    <lineage>
        <taxon>Bacteria</taxon>
        <taxon>Pseudomonadati</taxon>
        <taxon>Pseudomonadota</taxon>
        <taxon>Alphaproteobacteria</taxon>
        <taxon>Rhodobacterales</taxon>
        <taxon>Roseobacteraceae</taxon>
        <taxon>Jannaschia</taxon>
    </lineage>
</organism>
<dbReference type="PROSITE" id="PS51782">
    <property type="entry name" value="LYSM"/>
    <property type="match status" value="1"/>
</dbReference>
<dbReference type="CDD" id="cd00118">
    <property type="entry name" value="LysM"/>
    <property type="match status" value="1"/>
</dbReference>
<dbReference type="Gene3D" id="3.10.350.10">
    <property type="entry name" value="LysM domain"/>
    <property type="match status" value="1"/>
</dbReference>
<reference evidence="3 4" key="1">
    <citation type="submission" date="2021-05" db="EMBL/GenBank/DDBJ databases">
        <title>Bacteria Genome sequencing.</title>
        <authorList>
            <person name="Takabe Y."/>
            <person name="Nakajima Y."/>
            <person name="Suzuki S."/>
            <person name="Shiozaki T."/>
        </authorList>
    </citation>
    <scope>NUCLEOTIDE SEQUENCE [LARGE SCALE GENOMIC DNA]</scope>
    <source>
        <strain evidence="3 4">AI_62</strain>
    </source>
</reference>
<sequence length="469" mass="48062">MMSNALWPVFAFVGVAAVGMAGFAVRLSQDDGDRSADLPSGDGPAETPIVAGAGTVPTPAPQPQQTPTAPETADVPQMDIVRVDAAGATVIAGSGPAASDVTLRLDGAEVATARTDASGNFVSLFDLPTLEAPGVLTLEVADAEGSVTQADDSVIIAPTAPLPPALDEPVTATEDVAEAEAAPVAAPNETQQVKEVEAPGPGPQAIAQAPEPPRSPSSHGSAPALTLQGEAGTERLSTPQEPFAEAPASSPVAAPQPQPTDDVARPTPAAPGVEATTPSNIQVAAAPPSAPIAPRLFRAGPSGVSLLTEAPASPPEAVVDLGIDAISYDDDGDVRLTGRAAQDSELRIYLDNRPVQTVQVDRTGAWSSVLPDVDTGVYTLRVDAVAEDGAVEERVETPFQRTAPEIAAQLRRDGATAITVQPGYTLWAISEGYFGNGVQYVQLFEANRSLIRDPDLIYPGQVFALPAND</sequence>
<dbReference type="EMBL" id="BPFH01000004">
    <property type="protein sequence ID" value="GIT95894.1"/>
    <property type="molecule type" value="Genomic_DNA"/>
</dbReference>
<dbReference type="Gene3D" id="2.60.40.10">
    <property type="entry name" value="Immunoglobulins"/>
    <property type="match status" value="2"/>
</dbReference>
<feature type="region of interest" description="Disordered" evidence="1">
    <location>
        <begin position="32"/>
        <end position="76"/>
    </location>
</feature>
<name>A0ABQ4NNU5_9RHOB</name>
<feature type="compositionally biased region" description="Low complexity" evidence="1">
    <location>
        <begin position="239"/>
        <end position="255"/>
    </location>
</feature>
<dbReference type="SUPFAM" id="SSF54106">
    <property type="entry name" value="LysM domain"/>
    <property type="match status" value="1"/>
</dbReference>
<dbReference type="Proteomes" id="UP000786693">
    <property type="component" value="Unassembled WGS sequence"/>
</dbReference>
<accession>A0ABQ4NNU5</accession>
<evidence type="ECO:0000313" key="4">
    <source>
        <dbReference type="Proteomes" id="UP000786693"/>
    </source>
</evidence>
<dbReference type="InterPro" id="IPR036779">
    <property type="entry name" value="LysM_dom_sf"/>
</dbReference>
<evidence type="ECO:0000259" key="2">
    <source>
        <dbReference type="PROSITE" id="PS51782"/>
    </source>
</evidence>